<keyword evidence="1" id="KW-0732">Signal</keyword>
<evidence type="ECO:0008006" key="3">
    <source>
        <dbReference type="Google" id="ProtNLM"/>
    </source>
</evidence>
<protein>
    <recommendedName>
        <fullName evidence="3">Secreted protein</fullName>
    </recommendedName>
</protein>
<proteinExistence type="predicted"/>
<organism evidence="2">
    <name type="scientific">Cacopsylla melanoneura</name>
    <dbReference type="NCBI Taxonomy" id="428564"/>
    <lineage>
        <taxon>Eukaryota</taxon>
        <taxon>Metazoa</taxon>
        <taxon>Ecdysozoa</taxon>
        <taxon>Arthropoda</taxon>
        <taxon>Hexapoda</taxon>
        <taxon>Insecta</taxon>
        <taxon>Pterygota</taxon>
        <taxon>Neoptera</taxon>
        <taxon>Paraneoptera</taxon>
        <taxon>Hemiptera</taxon>
        <taxon>Sternorrhyncha</taxon>
        <taxon>Psylloidea</taxon>
        <taxon>Psyllidae</taxon>
        <taxon>Psyllinae</taxon>
        <taxon>Cacopsylla</taxon>
    </lineage>
</organism>
<feature type="chain" id="PRO_5034718332" description="Secreted protein" evidence="1">
    <location>
        <begin position="17"/>
        <end position="119"/>
    </location>
</feature>
<dbReference type="AlphaFoldDB" id="A0A8D9AS88"/>
<sequence>MLFLLAWILHILNSNCNIVSTLASSGHFGAQFELHSLFAQDPLELFGYLAVNAQSSDGVHVFDSGHFRPQTTPYGTQLKSNNSGSNYNHLLGHFLQAESPRTRHNCFLVHFNTREWRHF</sequence>
<dbReference type="EMBL" id="HBUF01580437">
    <property type="protein sequence ID" value="CAG6770050.1"/>
    <property type="molecule type" value="Transcribed_RNA"/>
</dbReference>
<evidence type="ECO:0000256" key="1">
    <source>
        <dbReference type="SAM" id="SignalP"/>
    </source>
</evidence>
<accession>A0A8D9AS88</accession>
<name>A0A8D9AS88_9HEMI</name>
<reference evidence="2" key="1">
    <citation type="submission" date="2021-05" db="EMBL/GenBank/DDBJ databases">
        <authorList>
            <person name="Alioto T."/>
            <person name="Alioto T."/>
            <person name="Gomez Garrido J."/>
        </authorList>
    </citation>
    <scope>NUCLEOTIDE SEQUENCE</scope>
</reference>
<feature type="signal peptide" evidence="1">
    <location>
        <begin position="1"/>
        <end position="16"/>
    </location>
</feature>
<evidence type="ECO:0000313" key="2">
    <source>
        <dbReference type="EMBL" id="CAG6770050.1"/>
    </source>
</evidence>